<dbReference type="InterPro" id="IPR053248">
    <property type="entry name" value="Zinc_finger_MYND_domain"/>
</dbReference>
<dbReference type="EMBL" id="AHGT01000107">
    <property type="protein sequence ID" value="ESU35015.1"/>
    <property type="molecule type" value="Genomic_DNA"/>
</dbReference>
<reference evidence="2" key="1">
    <citation type="submission" date="2012-02" db="EMBL/GenBank/DDBJ databases">
        <title>Genome sequencing of Giardia lamblia Genotypes A2 and B isolates (DH and GS) and comparative analysis with the genomes of Genotypes A1 and E (WB and Pig).</title>
        <authorList>
            <person name="Adam R."/>
            <person name="Dahlstrom E."/>
            <person name="Martens C."/>
            <person name="Bruno D."/>
            <person name="Barbian K."/>
            <person name="Porcella S.F."/>
            <person name="Nash T."/>
        </authorList>
    </citation>
    <scope>NUCLEOTIDE SEQUENCE</scope>
    <source>
        <strain evidence="2">DH</strain>
    </source>
</reference>
<dbReference type="VEuPathDB" id="GiardiaDB:DHA2_33037"/>
<feature type="non-terminal residue" evidence="1">
    <location>
        <position position="1"/>
    </location>
</feature>
<sequence>VAMFLSFLRGLSPFQILLRALMSYFPRRIHHYRIGRVPLAFEAQEILCSGVKLSILRMAEVQQLPSKFISVHGLSAARGKKYLCVICNSEGSFLCTQCRSCYCCREHLLLDDLACHSLLCDRQSAIREIMKLPLATRTRPEIATKLTILQDECRRVAYLESRRHVLEGNNELALPAAERSLIFAKAVHGDNSIELIPPLLALADVACLAGAQDAARGYASRARWLLLGKETELRLLVETHLRPYVRQCNEVVNRLTGRNTGCLSAKLSNTKSQGLQKLTKPFGKAFSSTSTRLKLPSHPVSKDLSTEKLQKAEESSSSELYLDNCISDEIFRTKEGIRLAFLSCRYWSTETRLRAAENLYVEALDTAAIACYFAALASGPTSMSTCLQLYAVSKLLILSMVSQESHAVSVMLQAQDMLRGTIIQFYAPYVIGIQHYCTDNSCEPDSQILSKFMAEFQRSDRRREEDERLAFRADIKEAVQYILFTVDYLERHYGHKSKCFIECVMCLALCLEIVEDASRSEYITKAWELVRSVDETIINPVLFKIFIFTFPV</sequence>
<gene>
    <name evidence="1" type="ORF">DHA2_33037</name>
</gene>
<dbReference type="VEuPathDB" id="GiardiaDB:QR46_2569"/>
<dbReference type="VEuPathDB" id="GiardiaDB:GL50803_0033037"/>
<evidence type="ECO:0000313" key="2">
    <source>
        <dbReference type="Proteomes" id="UP000018320"/>
    </source>
</evidence>
<dbReference type="VEuPathDB" id="GiardiaDB:GL50581_274"/>
<name>V6TDW4_GIAIN</name>
<protein>
    <recommendedName>
        <fullName evidence="3">Zinc finger domain protein</fullName>
    </recommendedName>
</protein>
<organism evidence="1 2">
    <name type="scientific">Giardia intestinalis</name>
    <name type="common">Giardia lamblia</name>
    <dbReference type="NCBI Taxonomy" id="5741"/>
    <lineage>
        <taxon>Eukaryota</taxon>
        <taxon>Metamonada</taxon>
        <taxon>Diplomonadida</taxon>
        <taxon>Hexamitidae</taxon>
        <taxon>Giardiinae</taxon>
        <taxon>Giardia</taxon>
    </lineage>
</organism>
<comment type="caution">
    <text evidence="1">The sequence shown here is derived from an EMBL/GenBank/DDBJ whole genome shotgun (WGS) entry which is preliminary data.</text>
</comment>
<proteinExistence type="predicted"/>
<evidence type="ECO:0008006" key="3">
    <source>
        <dbReference type="Google" id="ProtNLM"/>
    </source>
</evidence>
<dbReference type="Proteomes" id="UP000018320">
    <property type="component" value="Unassembled WGS sequence"/>
</dbReference>
<evidence type="ECO:0000313" key="1">
    <source>
        <dbReference type="EMBL" id="ESU35015.1"/>
    </source>
</evidence>
<dbReference type="PANTHER" id="PTHR46533">
    <property type="entry name" value="ZINC FINGER MYND DOMAIN-CONTAINING PROTEIN 12"/>
    <property type="match status" value="1"/>
</dbReference>
<dbReference type="PANTHER" id="PTHR46533:SF1">
    <property type="entry name" value="ZINC FINGER MYND DOMAIN-CONTAINING PROTEIN 12"/>
    <property type="match status" value="1"/>
</dbReference>
<accession>V6TDW4</accession>
<reference evidence="1 2" key="2">
    <citation type="journal article" date="2013" name="Genome Biol. Evol.">
        <title>Genome sequencing of Giardia lamblia genotypes A2 and B isolates (DH and GS) and comparative analysis with the genomes of genotypes A1 and E (WB and Pig).</title>
        <authorList>
            <person name="Adam R.D."/>
            <person name="Dahlstrom E.W."/>
            <person name="Martens C.A."/>
            <person name="Bruno D.P."/>
            <person name="Barbian K.D."/>
            <person name="Ricklefs S.M."/>
            <person name="Hernandez M.M."/>
            <person name="Narla N.P."/>
            <person name="Patel R.B."/>
            <person name="Porcella S.F."/>
            <person name="Nash T.E."/>
        </authorList>
    </citation>
    <scope>NUCLEOTIDE SEQUENCE [LARGE SCALE GENOMIC DNA]</scope>
    <source>
        <strain evidence="1 2">DH</strain>
    </source>
</reference>
<dbReference type="AlphaFoldDB" id="V6TDW4"/>